<comment type="similarity">
    <text evidence="1">Belongs to the RMI1 family.</text>
</comment>
<reference evidence="5 6" key="1">
    <citation type="journal article" date="2017" name="Gigascience">
        <title>Draft genome of the honey bee ectoparasitic mite, Tropilaelaps mercedesae, is shaped by the parasitic life history.</title>
        <authorList>
            <person name="Dong X."/>
            <person name="Armstrong S.D."/>
            <person name="Xia D."/>
            <person name="Makepeace B.L."/>
            <person name="Darby A.C."/>
            <person name="Kadowaki T."/>
        </authorList>
    </citation>
    <scope>NUCLEOTIDE SEQUENCE [LARGE SCALE GENOMIC DNA]</scope>
    <source>
        <strain evidence="5">Wuxi-XJTLU</strain>
    </source>
</reference>
<feature type="region of interest" description="Disordered" evidence="3">
    <location>
        <begin position="165"/>
        <end position="203"/>
    </location>
</feature>
<keyword evidence="6" id="KW-1185">Reference proteome</keyword>
<evidence type="ECO:0000259" key="4">
    <source>
        <dbReference type="Pfam" id="PF08585"/>
    </source>
</evidence>
<dbReference type="InParanoid" id="A0A1V9XLJ5"/>
<dbReference type="OrthoDB" id="341511at2759"/>
<dbReference type="GO" id="GO:0016604">
    <property type="term" value="C:nuclear body"/>
    <property type="evidence" value="ECO:0007669"/>
    <property type="project" value="TreeGrafter"/>
</dbReference>
<dbReference type="GO" id="GO:0031422">
    <property type="term" value="C:RecQ family helicase-topoisomerase III complex"/>
    <property type="evidence" value="ECO:0007669"/>
    <property type="project" value="TreeGrafter"/>
</dbReference>
<evidence type="ECO:0000313" key="5">
    <source>
        <dbReference type="EMBL" id="OQR74263.1"/>
    </source>
</evidence>
<feature type="compositionally biased region" description="Basic and acidic residues" evidence="3">
    <location>
        <begin position="189"/>
        <end position="203"/>
    </location>
</feature>
<evidence type="ECO:0000313" key="6">
    <source>
        <dbReference type="Proteomes" id="UP000192247"/>
    </source>
</evidence>
<name>A0A1V9XLJ5_9ACAR</name>
<accession>A0A1V9XLJ5</accession>
<dbReference type="PANTHER" id="PTHR14790">
    <property type="entry name" value="RECQ-MEDIATED GENOME INSTABILITY PROTEIN 1 RMI1"/>
    <property type="match status" value="1"/>
</dbReference>
<proteinExistence type="inferred from homology"/>
<dbReference type="InterPro" id="IPR042470">
    <property type="entry name" value="RMI1_N_C_sf"/>
</dbReference>
<feature type="compositionally biased region" description="Low complexity" evidence="3">
    <location>
        <begin position="165"/>
        <end position="179"/>
    </location>
</feature>
<evidence type="ECO:0000256" key="3">
    <source>
        <dbReference type="SAM" id="MobiDB-lite"/>
    </source>
</evidence>
<comment type="caution">
    <text evidence="5">The sequence shown here is derived from an EMBL/GenBank/DDBJ whole genome shotgun (WGS) entry which is preliminary data.</text>
</comment>
<dbReference type="PANTHER" id="PTHR14790:SF15">
    <property type="entry name" value="RECQ-MEDIATED GENOME INSTABILITY PROTEIN 1"/>
    <property type="match status" value="1"/>
</dbReference>
<feature type="domain" description="RecQ mediated genome instability protein 1 OB-fold" evidence="4">
    <location>
        <begin position="49"/>
        <end position="168"/>
    </location>
</feature>
<dbReference type="GO" id="GO:0000712">
    <property type="term" value="P:resolution of meiotic recombination intermediates"/>
    <property type="evidence" value="ECO:0007669"/>
    <property type="project" value="TreeGrafter"/>
</dbReference>
<dbReference type="AlphaFoldDB" id="A0A1V9XLJ5"/>
<evidence type="ECO:0000256" key="2">
    <source>
        <dbReference type="ARBA" id="ARBA00018987"/>
    </source>
</evidence>
<protein>
    <recommendedName>
        <fullName evidence="2">RecQ-mediated genome instability protein 1</fullName>
    </recommendedName>
</protein>
<dbReference type="Gene3D" id="2.40.50.770">
    <property type="entry name" value="RecQ-mediated genome instability protein Rmi1, C-terminal domain"/>
    <property type="match status" value="1"/>
</dbReference>
<dbReference type="Proteomes" id="UP000192247">
    <property type="component" value="Unassembled WGS sequence"/>
</dbReference>
<sequence>MTSSVSALEAELTSRLCGLSCPVPRQWLREYATQHPLATGDECYQAPVKPRGVLQGCSLLQIVSIVDVGVSAYSQLCHLKGTTNANNEVSAEEPTNTKREPSVRGRRCLLLELSDGRCTIRAIEFDPMECLSIETPRGSKLLIRGPLEVRRSMILLREGHIELLGGSSTNGRSTGSQSRDTNDESMGSRNRELEEALQRQRVR</sequence>
<dbReference type="InterPro" id="IPR013894">
    <property type="entry name" value="RMI1_OB"/>
</dbReference>
<evidence type="ECO:0000256" key="1">
    <source>
        <dbReference type="ARBA" id="ARBA00006395"/>
    </source>
</evidence>
<gene>
    <name evidence="5" type="ORF">BIW11_09191</name>
</gene>
<dbReference type="GO" id="GO:0000724">
    <property type="term" value="P:double-strand break repair via homologous recombination"/>
    <property type="evidence" value="ECO:0007669"/>
    <property type="project" value="TreeGrafter"/>
</dbReference>
<dbReference type="EMBL" id="MNPL01008369">
    <property type="protein sequence ID" value="OQR74263.1"/>
    <property type="molecule type" value="Genomic_DNA"/>
</dbReference>
<organism evidence="5 6">
    <name type="scientific">Tropilaelaps mercedesae</name>
    <dbReference type="NCBI Taxonomy" id="418985"/>
    <lineage>
        <taxon>Eukaryota</taxon>
        <taxon>Metazoa</taxon>
        <taxon>Ecdysozoa</taxon>
        <taxon>Arthropoda</taxon>
        <taxon>Chelicerata</taxon>
        <taxon>Arachnida</taxon>
        <taxon>Acari</taxon>
        <taxon>Parasitiformes</taxon>
        <taxon>Mesostigmata</taxon>
        <taxon>Gamasina</taxon>
        <taxon>Dermanyssoidea</taxon>
        <taxon>Laelapidae</taxon>
        <taxon>Tropilaelaps</taxon>
    </lineage>
</organism>
<dbReference type="Pfam" id="PF08585">
    <property type="entry name" value="RMI1_N_C"/>
    <property type="match status" value="1"/>
</dbReference>
<dbReference type="STRING" id="418985.A0A1V9XLJ5"/>